<keyword evidence="2" id="KW-1185">Reference proteome</keyword>
<reference evidence="1 2" key="1">
    <citation type="submission" date="2019-02" db="EMBL/GenBank/DDBJ databases">
        <title>Genome sequencing of the rare red list fungi Bondarzewia mesenterica.</title>
        <authorList>
            <person name="Buettner E."/>
            <person name="Kellner H."/>
        </authorList>
    </citation>
    <scope>NUCLEOTIDE SEQUENCE [LARGE SCALE GENOMIC DNA]</scope>
    <source>
        <strain evidence="1 2">DSM 108281</strain>
    </source>
</reference>
<evidence type="ECO:0000313" key="2">
    <source>
        <dbReference type="Proteomes" id="UP000310158"/>
    </source>
</evidence>
<name>A0A4S4M4R1_9AGAM</name>
<comment type="caution">
    <text evidence="1">The sequence shown here is derived from an EMBL/GenBank/DDBJ whole genome shotgun (WGS) entry which is preliminary data.</text>
</comment>
<dbReference type="AlphaFoldDB" id="A0A4S4M4R1"/>
<organism evidence="1 2">
    <name type="scientific">Bondarzewia mesenterica</name>
    <dbReference type="NCBI Taxonomy" id="1095465"/>
    <lineage>
        <taxon>Eukaryota</taxon>
        <taxon>Fungi</taxon>
        <taxon>Dikarya</taxon>
        <taxon>Basidiomycota</taxon>
        <taxon>Agaricomycotina</taxon>
        <taxon>Agaricomycetes</taxon>
        <taxon>Russulales</taxon>
        <taxon>Bondarzewiaceae</taxon>
        <taxon>Bondarzewia</taxon>
    </lineage>
</organism>
<dbReference type="EMBL" id="SGPL01000094">
    <property type="protein sequence ID" value="THH17860.1"/>
    <property type="molecule type" value="Genomic_DNA"/>
</dbReference>
<proteinExistence type="predicted"/>
<dbReference type="Proteomes" id="UP000310158">
    <property type="component" value="Unassembled WGS sequence"/>
</dbReference>
<protein>
    <submittedName>
        <fullName evidence="1">Uncharacterized protein</fullName>
    </submittedName>
</protein>
<sequence length="164" mass="18395">MALRRKTKAICAESSRNSTLRSALSNSKEFRRQASRHFQTLSNFMIVLLHRQTSAFHTTTDMAGKRKDHMIGVLLHAEVDPTPPTQCTKSRLSTVSQPLRCFREARTARLPVMRLVSGVKDNAARALALFAIPCSVDRCMAGFLAYVIAQTIDQHQEKDRLAIV</sequence>
<evidence type="ECO:0000313" key="1">
    <source>
        <dbReference type="EMBL" id="THH17860.1"/>
    </source>
</evidence>
<gene>
    <name evidence="1" type="ORF">EW146_g3013</name>
</gene>
<accession>A0A4S4M4R1</accession>